<gene>
    <name evidence="3" type="primary">orf1</name>
</gene>
<evidence type="ECO:0000313" key="3">
    <source>
        <dbReference type="EMBL" id="BBA31603.1"/>
    </source>
</evidence>
<dbReference type="AlphaFoldDB" id="A0A286T5W9"/>
<evidence type="ECO:0000256" key="1">
    <source>
        <dbReference type="SAM" id="Coils"/>
    </source>
</evidence>
<name>A0A286T5W9_9MICC</name>
<dbReference type="EMBL" id="LC317093">
    <property type="protein sequence ID" value="BBA31603.1"/>
    <property type="molecule type" value="Genomic_DNA"/>
</dbReference>
<protein>
    <submittedName>
        <fullName evidence="3">Uncharacterized protein</fullName>
    </submittedName>
</protein>
<reference evidence="3" key="1">
    <citation type="submission" date="2017-08" db="EMBL/GenBank/DDBJ databases">
        <title>Development of novel E. coli-Kocuria shuttle vector using cryptic plasmid pKPAL3 from Kocuria palustris IPUFS-1 and utilization for producing enantiopure (S)-styrene oxide.</title>
        <authorList>
            <person name="Toda H."/>
            <person name="Itoh N."/>
        </authorList>
    </citation>
    <scope>NUCLEOTIDE SEQUENCE</scope>
    <source>
        <strain evidence="3">IPUFS-1</strain>
        <plasmid evidence="3">pKPAL3</plasmid>
    </source>
</reference>
<feature type="region of interest" description="Disordered" evidence="2">
    <location>
        <begin position="76"/>
        <end position="112"/>
    </location>
</feature>
<organism evidence="3">
    <name type="scientific">Kocuria palustris</name>
    <dbReference type="NCBI Taxonomy" id="71999"/>
    <lineage>
        <taxon>Bacteria</taxon>
        <taxon>Bacillati</taxon>
        <taxon>Actinomycetota</taxon>
        <taxon>Actinomycetes</taxon>
        <taxon>Micrococcales</taxon>
        <taxon>Micrococcaceae</taxon>
        <taxon>Kocuria</taxon>
    </lineage>
</organism>
<feature type="compositionally biased region" description="Low complexity" evidence="2">
    <location>
        <begin position="94"/>
        <end position="105"/>
    </location>
</feature>
<geneLocation type="plasmid" evidence="3">
    <name>pKPAL3</name>
</geneLocation>
<dbReference type="RefSeq" id="WP_186414874.1">
    <property type="nucleotide sequence ID" value="NZ_LC317093.1"/>
</dbReference>
<feature type="region of interest" description="Disordered" evidence="2">
    <location>
        <begin position="1"/>
        <end position="20"/>
    </location>
</feature>
<feature type="compositionally biased region" description="Low complexity" evidence="2">
    <location>
        <begin position="181"/>
        <end position="195"/>
    </location>
</feature>
<sequence length="227" mass="24235">MTPADDTTPLVSAGDSRVSGGSTAVFTMREAARVAGVSVSTLRRRRDELTAAGAVIDPNGWQVPITALIAVGLVPGEGHHTDDNDTAATETPEASDAAAKDAPGGDPDDGPHAVVRVRELEQKVRELSEQLHLWQRRAEVAEARAEERARSLDVLRIANESERLALRMLTTGTHDQHTQHPTATTAPRAEATAVPKPTETETAEQSPGADSARGTRRGGFLRRLFTD</sequence>
<keyword evidence="1" id="KW-0175">Coiled coil</keyword>
<keyword evidence="3" id="KW-0614">Plasmid</keyword>
<feature type="region of interest" description="Disordered" evidence="2">
    <location>
        <begin position="171"/>
        <end position="227"/>
    </location>
</feature>
<proteinExistence type="predicted"/>
<evidence type="ECO:0000256" key="2">
    <source>
        <dbReference type="SAM" id="MobiDB-lite"/>
    </source>
</evidence>
<feature type="coiled-coil region" evidence="1">
    <location>
        <begin position="117"/>
        <end position="144"/>
    </location>
</feature>
<accession>A0A286T5W9</accession>